<dbReference type="EMBL" id="CAJHNJ030000020">
    <property type="protein sequence ID" value="CAG9117905.1"/>
    <property type="molecule type" value="Genomic_DNA"/>
</dbReference>
<gene>
    <name evidence="2" type="ORF">PLXY2_LOCUS6392</name>
</gene>
<sequence>MTRRKDSPSSTPPPEPGPSRAAAPAPETTPSPEPAQAPAPATAPAPAPAPAPEPTPPTNIEIPKPLGKLKGPESPTSPIAVEHPVATRPFTKAAWKRKSSEVEMEKPVEEPSPENALRRRIAFVTQASACFSEDHDDGEGEGSPPGAGGEVGSLQEAVALARVRLAAHSPSSQQSQQSAPGDTDDTEEEGFADAMPPAPYGALMEAEGAAAAPSEVSAVTARAPPDARACVSHDLRGGGGRVLPERVRVLRLQQRDGRAVPSTFHFTLVFSGAARHASSEYRGFIRCSCVLASHRFYFNSIVQYIYEHVNLIYEPLLPLKA</sequence>
<comment type="caution">
    <text evidence="2">The sequence shown here is derived from an EMBL/GenBank/DDBJ whole genome shotgun (WGS) entry which is preliminary data.</text>
</comment>
<feature type="compositionally biased region" description="Low complexity" evidence="1">
    <location>
        <begin position="166"/>
        <end position="178"/>
    </location>
</feature>
<evidence type="ECO:0000313" key="2">
    <source>
        <dbReference type="EMBL" id="CAG9117905.1"/>
    </source>
</evidence>
<name>A0A8S4ETF2_PLUXY</name>
<reference evidence="2" key="1">
    <citation type="submission" date="2020-11" db="EMBL/GenBank/DDBJ databases">
        <authorList>
            <person name="Whiteford S."/>
        </authorList>
    </citation>
    <scope>NUCLEOTIDE SEQUENCE</scope>
</reference>
<evidence type="ECO:0000313" key="3">
    <source>
        <dbReference type="Proteomes" id="UP000653454"/>
    </source>
</evidence>
<feature type="region of interest" description="Disordered" evidence="1">
    <location>
        <begin position="1"/>
        <end position="151"/>
    </location>
</feature>
<feature type="compositionally biased region" description="Pro residues" evidence="1">
    <location>
        <begin position="27"/>
        <end position="57"/>
    </location>
</feature>
<feature type="compositionally biased region" description="Gly residues" evidence="1">
    <location>
        <begin position="141"/>
        <end position="151"/>
    </location>
</feature>
<dbReference type="AlphaFoldDB" id="A0A8S4ETF2"/>
<feature type="region of interest" description="Disordered" evidence="1">
    <location>
        <begin position="166"/>
        <end position="199"/>
    </location>
</feature>
<feature type="compositionally biased region" description="Acidic residues" evidence="1">
    <location>
        <begin position="182"/>
        <end position="191"/>
    </location>
</feature>
<evidence type="ECO:0000256" key="1">
    <source>
        <dbReference type="SAM" id="MobiDB-lite"/>
    </source>
</evidence>
<organism evidence="2 3">
    <name type="scientific">Plutella xylostella</name>
    <name type="common">Diamondback moth</name>
    <name type="synonym">Plutella maculipennis</name>
    <dbReference type="NCBI Taxonomy" id="51655"/>
    <lineage>
        <taxon>Eukaryota</taxon>
        <taxon>Metazoa</taxon>
        <taxon>Ecdysozoa</taxon>
        <taxon>Arthropoda</taxon>
        <taxon>Hexapoda</taxon>
        <taxon>Insecta</taxon>
        <taxon>Pterygota</taxon>
        <taxon>Neoptera</taxon>
        <taxon>Endopterygota</taxon>
        <taxon>Lepidoptera</taxon>
        <taxon>Glossata</taxon>
        <taxon>Ditrysia</taxon>
        <taxon>Yponomeutoidea</taxon>
        <taxon>Plutellidae</taxon>
        <taxon>Plutella</taxon>
    </lineage>
</organism>
<protein>
    <submittedName>
        <fullName evidence="2">(diamondback moth) hypothetical protein</fullName>
    </submittedName>
</protein>
<proteinExistence type="predicted"/>
<keyword evidence="3" id="KW-1185">Reference proteome</keyword>
<dbReference type="Proteomes" id="UP000653454">
    <property type="component" value="Unassembled WGS sequence"/>
</dbReference>
<accession>A0A8S4ETF2</accession>
<feature type="compositionally biased region" description="Basic and acidic residues" evidence="1">
    <location>
        <begin position="98"/>
        <end position="109"/>
    </location>
</feature>